<dbReference type="RefSeq" id="WP_065004996.1">
    <property type="nucleotide sequence ID" value="NZ_CP033334.1"/>
</dbReference>
<proteinExistence type="predicted"/>
<organism evidence="1 2">
    <name type="scientific">Rhizobium loti</name>
    <name type="common">Mesorhizobium loti</name>
    <dbReference type="NCBI Taxonomy" id="381"/>
    <lineage>
        <taxon>Bacteria</taxon>
        <taxon>Pseudomonadati</taxon>
        <taxon>Pseudomonadota</taxon>
        <taxon>Alphaproteobacteria</taxon>
        <taxon>Hyphomicrobiales</taxon>
        <taxon>Phyllobacteriaceae</taxon>
        <taxon>Mesorhizobium</taxon>
    </lineage>
</organism>
<dbReference type="EMBL" id="LYTK01000001">
    <property type="protein sequence ID" value="OBQ72249.1"/>
    <property type="molecule type" value="Genomic_DNA"/>
</dbReference>
<dbReference type="Proteomes" id="UP000093737">
    <property type="component" value="Unassembled WGS sequence"/>
</dbReference>
<sequence>MTDNMPELDERALDADPNAEYDRLARAMATPAQLADLEDLPNRVTFLDMDELKEVAIGARKACDQFKATLLETIEDGVETELQAQLVRESMVDEYIFRRTCHILADEFQRRRTGIAPRGKGMN</sequence>
<evidence type="ECO:0000313" key="2">
    <source>
        <dbReference type="Proteomes" id="UP000093737"/>
    </source>
</evidence>
<gene>
    <name evidence="1" type="ORF">A8145_05355</name>
</gene>
<accession>A0A6M7U4T5</accession>
<protein>
    <submittedName>
        <fullName evidence="1">Uncharacterized protein</fullName>
    </submittedName>
</protein>
<evidence type="ECO:0000313" key="1">
    <source>
        <dbReference type="EMBL" id="OBQ72249.1"/>
    </source>
</evidence>
<reference evidence="1 2" key="1">
    <citation type="submission" date="2016-05" db="EMBL/GenBank/DDBJ databases">
        <authorList>
            <person name="Ramsay J.P."/>
        </authorList>
    </citation>
    <scope>NUCLEOTIDE SEQUENCE [LARGE SCALE GENOMIC DNA]</scope>
    <source>
        <strain evidence="1 2">NZP2042</strain>
    </source>
</reference>
<comment type="caution">
    <text evidence="1">The sequence shown here is derived from an EMBL/GenBank/DDBJ whole genome shotgun (WGS) entry which is preliminary data.</text>
</comment>
<name>A0A6M7U4T5_RHILI</name>
<dbReference type="AlphaFoldDB" id="A0A6M7U4T5"/>